<dbReference type="Pfam" id="PF12071">
    <property type="entry name" value="DUF3551"/>
    <property type="match status" value="1"/>
</dbReference>
<evidence type="ECO:0000256" key="1">
    <source>
        <dbReference type="SAM" id="MobiDB-lite"/>
    </source>
</evidence>
<evidence type="ECO:0000313" key="3">
    <source>
        <dbReference type="EMBL" id="QUS41163.1"/>
    </source>
</evidence>
<gene>
    <name evidence="3" type="ORF">RPMA_21690</name>
</gene>
<dbReference type="Proteomes" id="UP000682843">
    <property type="component" value="Chromosome"/>
</dbReference>
<protein>
    <submittedName>
        <fullName evidence="3">DUF3551 domain-containing protein</fullName>
    </submittedName>
</protein>
<keyword evidence="4" id="KW-1185">Reference proteome</keyword>
<keyword evidence="2" id="KW-0732">Signal</keyword>
<accession>A0ABX8AFH5</accession>
<proteinExistence type="predicted"/>
<reference evidence="3 4" key="1">
    <citation type="submission" date="2019-02" db="EMBL/GenBank/DDBJ databases">
        <title>Emended description of the genus Rhodopseudomonas and description of Rhodopseudomonas albus sp. nov., a non-phototrophic, heavy-metal-tolerant bacterium isolated from garden soil.</title>
        <authorList>
            <person name="Bao Z."/>
            <person name="Cao W.W."/>
            <person name="Sato Y."/>
            <person name="Nishizawa T."/>
            <person name="Zhao J."/>
            <person name="Guo Y."/>
            <person name="Ohta H."/>
        </authorList>
    </citation>
    <scope>NUCLEOTIDE SEQUENCE [LARGE SCALE GENOMIC DNA]</scope>
    <source>
        <strain evidence="3 4">SK50-23</strain>
    </source>
</reference>
<evidence type="ECO:0000256" key="2">
    <source>
        <dbReference type="SAM" id="SignalP"/>
    </source>
</evidence>
<organism evidence="3 4">
    <name type="scientific">Tardiphaga alba</name>
    <dbReference type="NCBI Taxonomy" id="340268"/>
    <lineage>
        <taxon>Bacteria</taxon>
        <taxon>Pseudomonadati</taxon>
        <taxon>Pseudomonadota</taxon>
        <taxon>Alphaproteobacteria</taxon>
        <taxon>Hyphomicrobiales</taxon>
        <taxon>Nitrobacteraceae</taxon>
        <taxon>Tardiphaga</taxon>
    </lineage>
</organism>
<feature type="signal peptide" evidence="2">
    <location>
        <begin position="1"/>
        <end position="33"/>
    </location>
</feature>
<feature type="chain" id="PRO_5045737639" evidence="2">
    <location>
        <begin position="34"/>
        <end position="119"/>
    </location>
</feature>
<name>A0ABX8AFH5_9BRAD</name>
<feature type="region of interest" description="Disordered" evidence="1">
    <location>
        <begin position="90"/>
        <end position="119"/>
    </location>
</feature>
<dbReference type="InterPro" id="IPR021937">
    <property type="entry name" value="DUF3551"/>
</dbReference>
<evidence type="ECO:0000313" key="4">
    <source>
        <dbReference type="Proteomes" id="UP000682843"/>
    </source>
</evidence>
<feature type="compositionally biased region" description="Low complexity" evidence="1">
    <location>
        <begin position="106"/>
        <end position="119"/>
    </location>
</feature>
<sequence length="119" mass="13425">MIRIVIRKPIRRNDMRSFLAATTLLLAAGGLNAIGTTAAEAREYPWCSRTSASGFNPSCSFTSYNQCMATVSGQRGDCMRNPVLAFGEQNQPRRKGRVQRERDGWDNGWNNNNNWGPRW</sequence>
<dbReference type="EMBL" id="CP036498">
    <property type="protein sequence ID" value="QUS41163.1"/>
    <property type="molecule type" value="Genomic_DNA"/>
</dbReference>